<keyword evidence="2" id="KW-1185">Reference proteome</keyword>
<evidence type="ECO:0000313" key="2">
    <source>
        <dbReference type="Proteomes" id="UP000036958"/>
    </source>
</evidence>
<evidence type="ECO:0000313" key="1">
    <source>
        <dbReference type="EMBL" id="KOH45759.1"/>
    </source>
</evidence>
<reference evidence="2" key="1">
    <citation type="submission" date="2015-07" db="EMBL/GenBank/DDBJ databases">
        <title>Genome sequencing of Sunxiuqinia dokdonensis strain SK.</title>
        <authorList>
            <person name="Ahn S."/>
            <person name="Kim B.-C."/>
        </authorList>
    </citation>
    <scope>NUCLEOTIDE SEQUENCE [LARGE SCALE GENOMIC DNA]</scope>
    <source>
        <strain evidence="2">SK</strain>
    </source>
</reference>
<dbReference type="EMBL" id="LGIA01000072">
    <property type="protein sequence ID" value="KOH45759.1"/>
    <property type="molecule type" value="Genomic_DNA"/>
</dbReference>
<name>A0A0L8VBD4_9BACT</name>
<dbReference type="AlphaFoldDB" id="A0A0L8VBD4"/>
<dbReference type="Proteomes" id="UP000036958">
    <property type="component" value="Unassembled WGS sequence"/>
</dbReference>
<accession>A0A0L8VBD4</accession>
<organism evidence="1 2">
    <name type="scientific">Sunxiuqinia dokdonensis</name>
    <dbReference type="NCBI Taxonomy" id="1409788"/>
    <lineage>
        <taxon>Bacteria</taxon>
        <taxon>Pseudomonadati</taxon>
        <taxon>Bacteroidota</taxon>
        <taxon>Bacteroidia</taxon>
        <taxon>Marinilabiliales</taxon>
        <taxon>Prolixibacteraceae</taxon>
        <taxon>Sunxiuqinia</taxon>
    </lineage>
</organism>
<protein>
    <submittedName>
        <fullName evidence="1">Uncharacterized protein</fullName>
    </submittedName>
</protein>
<proteinExistence type="predicted"/>
<comment type="caution">
    <text evidence="1">The sequence shown here is derived from an EMBL/GenBank/DDBJ whole genome shotgun (WGS) entry which is preliminary data.</text>
</comment>
<sequence>MKRSADKLKHKTGQLKPSAEHLKRISGALKRDFFAWESV</sequence>
<dbReference type="STRING" id="1409788.NC99_13910"/>
<gene>
    <name evidence="1" type="ORF">NC99_13910</name>
</gene>